<sequence>MEIKLVCLQCRKEMIHDVERTGDDIILEIYPCSRCKKATYEEGWKEGVAKYLNNEVERREENGK</sequence>
<evidence type="ECO:0000313" key="1">
    <source>
        <dbReference type="EMBL" id="QJA45320.1"/>
    </source>
</evidence>
<proteinExistence type="predicted"/>
<dbReference type="EMBL" id="MT144590">
    <property type="protein sequence ID" value="QJH93640.1"/>
    <property type="molecule type" value="Genomic_DNA"/>
</dbReference>
<protein>
    <submittedName>
        <fullName evidence="1">Uncharacterized protein</fullName>
    </submittedName>
</protein>
<accession>A0A6H1ZDQ5</accession>
<name>A0A6H1ZDQ5_9ZZZZ</name>
<evidence type="ECO:0000313" key="2">
    <source>
        <dbReference type="EMBL" id="QJH93640.1"/>
    </source>
</evidence>
<dbReference type="EMBL" id="MT143988">
    <property type="protein sequence ID" value="QJA45320.1"/>
    <property type="molecule type" value="Genomic_DNA"/>
</dbReference>
<reference evidence="1" key="1">
    <citation type="submission" date="2020-03" db="EMBL/GenBank/DDBJ databases">
        <title>The deep terrestrial virosphere.</title>
        <authorList>
            <person name="Holmfeldt K."/>
            <person name="Nilsson E."/>
            <person name="Simone D."/>
            <person name="Lopez-Fernandez M."/>
            <person name="Wu X."/>
            <person name="de Brujin I."/>
            <person name="Lundin D."/>
            <person name="Andersson A."/>
            <person name="Bertilsson S."/>
            <person name="Dopson M."/>
        </authorList>
    </citation>
    <scope>NUCLEOTIDE SEQUENCE</scope>
    <source>
        <strain evidence="1">TM448A00204</strain>
        <strain evidence="2">TM448B00128</strain>
    </source>
</reference>
<organism evidence="1">
    <name type="scientific">viral metagenome</name>
    <dbReference type="NCBI Taxonomy" id="1070528"/>
    <lineage>
        <taxon>unclassified sequences</taxon>
        <taxon>metagenomes</taxon>
        <taxon>organismal metagenomes</taxon>
    </lineage>
</organism>
<dbReference type="AlphaFoldDB" id="A0A6H1ZDQ5"/>
<gene>
    <name evidence="1" type="ORF">TM448A00204_0065</name>
    <name evidence="2" type="ORF">TM448B00128_0015</name>
</gene>